<gene>
    <name evidence="2" type="primary">pyrK_45</name>
    <name evidence="2" type="ORF">SDC9_186652</name>
</gene>
<dbReference type="Gene3D" id="3.40.50.80">
    <property type="entry name" value="Nucleotide-binding domain of ferredoxin-NADP reductase (FNR) module"/>
    <property type="match status" value="1"/>
</dbReference>
<comment type="caution">
    <text evidence="2">The sequence shown here is derived from an EMBL/GenBank/DDBJ whole genome shotgun (WGS) entry which is preliminary data.</text>
</comment>
<protein>
    <submittedName>
        <fullName evidence="2">Dihydroorotate dehydrogenase B (NAD(+)), electron transfer subunit</fullName>
    </submittedName>
</protein>
<sequence length="80" mass="8792">MPELLQKGGYDCIYVCGPEPMMKAVVEVAEKFEVPCQISLEKYMACGLGACLSCSCGGVHKRLKVCTDGPVFWAQEVTEW</sequence>
<dbReference type="EMBL" id="VSSQ01094747">
    <property type="protein sequence ID" value="MPN39125.1"/>
    <property type="molecule type" value="Genomic_DNA"/>
</dbReference>
<dbReference type="InterPro" id="IPR037117">
    <property type="entry name" value="Dihydroorotate_DH_ele_sf"/>
</dbReference>
<dbReference type="PANTHER" id="PTHR43513:SF3">
    <property type="entry name" value="DIHYDROOROTATE DEHYDROGENASE B (NAD(+)), ELECTRON TRANSFER SUBUNIT-RELATED"/>
    <property type="match status" value="1"/>
</dbReference>
<evidence type="ECO:0000259" key="1">
    <source>
        <dbReference type="Pfam" id="PF10418"/>
    </source>
</evidence>
<dbReference type="SUPFAM" id="SSF52343">
    <property type="entry name" value="Ferredoxin reductase-like, C-terminal NADP-linked domain"/>
    <property type="match status" value="1"/>
</dbReference>
<dbReference type="PANTHER" id="PTHR43513">
    <property type="entry name" value="DIHYDROOROTATE DEHYDROGENASE B (NAD(+)), ELECTRON TRANSFER SUBUNIT"/>
    <property type="match status" value="1"/>
</dbReference>
<evidence type="ECO:0000313" key="2">
    <source>
        <dbReference type="EMBL" id="MPN39125.1"/>
    </source>
</evidence>
<feature type="domain" description="Dihydroorotate dehydrogenase electron transfer subunit iron-sulphur cluster binding" evidence="1">
    <location>
        <begin position="41"/>
        <end position="77"/>
    </location>
</feature>
<dbReference type="Pfam" id="PF10418">
    <property type="entry name" value="DHODB_Fe-S_bind"/>
    <property type="match status" value="1"/>
</dbReference>
<proteinExistence type="predicted"/>
<accession>A0A645HJC8</accession>
<dbReference type="InterPro" id="IPR039261">
    <property type="entry name" value="FNR_nucleotide-bd"/>
</dbReference>
<dbReference type="AlphaFoldDB" id="A0A645HJC8"/>
<name>A0A645HJC8_9ZZZZ</name>
<reference evidence="2" key="1">
    <citation type="submission" date="2019-08" db="EMBL/GenBank/DDBJ databases">
        <authorList>
            <person name="Kucharzyk K."/>
            <person name="Murdoch R.W."/>
            <person name="Higgins S."/>
            <person name="Loffler F."/>
        </authorList>
    </citation>
    <scope>NUCLEOTIDE SEQUENCE</scope>
</reference>
<organism evidence="2">
    <name type="scientific">bioreactor metagenome</name>
    <dbReference type="NCBI Taxonomy" id="1076179"/>
    <lineage>
        <taxon>unclassified sequences</taxon>
        <taxon>metagenomes</taxon>
        <taxon>ecological metagenomes</taxon>
    </lineage>
</organism>
<dbReference type="Gene3D" id="2.10.240.10">
    <property type="entry name" value="Dihydroorotate dehydrogenase, electron transfer subunit"/>
    <property type="match status" value="1"/>
</dbReference>
<dbReference type="InterPro" id="IPR019480">
    <property type="entry name" value="Dihydroorotate_DH_Fe-S-bd"/>
</dbReference>
<dbReference type="InterPro" id="IPR050353">
    <property type="entry name" value="PyrK_electron_transfer"/>
</dbReference>